<organism evidence="7">
    <name type="scientific">Desulfobacca acetoxidans</name>
    <dbReference type="NCBI Taxonomy" id="60893"/>
    <lineage>
        <taxon>Bacteria</taxon>
        <taxon>Pseudomonadati</taxon>
        <taxon>Thermodesulfobacteriota</taxon>
        <taxon>Desulfobaccia</taxon>
        <taxon>Desulfobaccales</taxon>
        <taxon>Desulfobaccaceae</taxon>
        <taxon>Desulfobacca</taxon>
    </lineage>
</organism>
<keyword evidence="2" id="KW-0479">Metal-binding</keyword>
<dbReference type="EMBL" id="DTMF01000321">
    <property type="protein sequence ID" value="HGF35358.1"/>
    <property type="molecule type" value="Genomic_DNA"/>
</dbReference>
<dbReference type="Pfam" id="PF12838">
    <property type="entry name" value="Fer4_7"/>
    <property type="match status" value="1"/>
</dbReference>
<evidence type="ECO:0000256" key="3">
    <source>
        <dbReference type="ARBA" id="ARBA00023004"/>
    </source>
</evidence>
<evidence type="ECO:0000256" key="4">
    <source>
        <dbReference type="ARBA" id="ARBA00023014"/>
    </source>
</evidence>
<protein>
    <submittedName>
        <fullName evidence="7">4Fe-4S dicluster domain-containing protein</fullName>
    </submittedName>
</protein>
<feature type="domain" description="4Fe-4S ferredoxin-type" evidence="6">
    <location>
        <begin position="27"/>
        <end position="58"/>
    </location>
</feature>
<keyword evidence="3" id="KW-0408">Iron</keyword>
<dbReference type="PANTHER" id="PTHR43687:SF4">
    <property type="entry name" value="BLR5484 PROTEIN"/>
    <property type="match status" value="1"/>
</dbReference>
<feature type="compositionally biased region" description="Basic and acidic residues" evidence="5">
    <location>
        <begin position="1"/>
        <end position="15"/>
    </location>
</feature>
<dbReference type="GO" id="GO:0051539">
    <property type="term" value="F:4 iron, 4 sulfur cluster binding"/>
    <property type="evidence" value="ECO:0007669"/>
    <property type="project" value="UniProtKB-KW"/>
</dbReference>
<evidence type="ECO:0000313" key="7">
    <source>
        <dbReference type="EMBL" id="HGF35358.1"/>
    </source>
</evidence>
<dbReference type="GO" id="GO:0046872">
    <property type="term" value="F:metal ion binding"/>
    <property type="evidence" value="ECO:0007669"/>
    <property type="project" value="UniProtKB-KW"/>
</dbReference>
<gene>
    <name evidence="7" type="ORF">ENW96_13435</name>
</gene>
<reference evidence="7" key="1">
    <citation type="journal article" date="2020" name="mSystems">
        <title>Genome- and Community-Level Interaction Insights into Carbon Utilization and Element Cycling Functions of Hydrothermarchaeota in Hydrothermal Sediment.</title>
        <authorList>
            <person name="Zhou Z."/>
            <person name="Liu Y."/>
            <person name="Xu W."/>
            <person name="Pan J."/>
            <person name="Luo Z.H."/>
            <person name="Li M."/>
        </authorList>
    </citation>
    <scope>NUCLEOTIDE SEQUENCE [LARGE SCALE GENOMIC DNA]</scope>
    <source>
        <strain evidence="7">SpSt-897</strain>
    </source>
</reference>
<evidence type="ECO:0000259" key="6">
    <source>
        <dbReference type="PROSITE" id="PS51379"/>
    </source>
</evidence>
<evidence type="ECO:0000256" key="2">
    <source>
        <dbReference type="ARBA" id="ARBA00022723"/>
    </source>
</evidence>
<evidence type="ECO:0000256" key="5">
    <source>
        <dbReference type="SAM" id="MobiDB-lite"/>
    </source>
</evidence>
<evidence type="ECO:0000256" key="1">
    <source>
        <dbReference type="ARBA" id="ARBA00022485"/>
    </source>
</evidence>
<accession>A0A7C3UZD0</accession>
<dbReference type="PROSITE" id="PS00198">
    <property type="entry name" value="4FE4S_FER_1"/>
    <property type="match status" value="1"/>
</dbReference>
<sequence length="99" mass="11103">MCPEKSPKLSKDTRIPGEPPPEQAPHKEYDIDIYRAWCKKCGLCAAFCPRDCLALDEEGAPQVVNPERCTGCGWCELHCPDFAISVRERVKSPPNEEVD</sequence>
<dbReference type="AlphaFoldDB" id="A0A7C3UZD0"/>
<comment type="caution">
    <text evidence="7">The sequence shown here is derived from an EMBL/GenBank/DDBJ whole genome shotgun (WGS) entry which is preliminary data.</text>
</comment>
<feature type="region of interest" description="Disordered" evidence="5">
    <location>
        <begin position="1"/>
        <end position="26"/>
    </location>
</feature>
<dbReference type="PROSITE" id="PS51379">
    <property type="entry name" value="4FE4S_FER_2"/>
    <property type="match status" value="2"/>
</dbReference>
<feature type="domain" description="4Fe-4S ferredoxin-type" evidence="6">
    <location>
        <begin position="59"/>
        <end position="89"/>
    </location>
</feature>
<proteinExistence type="predicted"/>
<keyword evidence="4" id="KW-0411">Iron-sulfur</keyword>
<name>A0A7C3UZD0_9BACT</name>
<dbReference type="InterPro" id="IPR017896">
    <property type="entry name" value="4Fe4S_Fe-S-bd"/>
</dbReference>
<dbReference type="InterPro" id="IPR017900">
    <property type="entry name" value="4Fe4S_Fe_S_CS"/>
</dbReference>
<dbReference type="PANTHER" id="PTHR43687">
    <property type="entry name" value="ADENYLYLSULFATE REDUCTASE, BETA SUBUNIT"/>
    <property type="match status" value="1"/>
</dbReference>
<dbReference type="Gene3D" id="3.30.70.20">
    <property type="match status" value="1"/>
</dbReference>
<dbReference type="InterPro" id="IPR050572">
    <property type="entry name" value="Fe-S_Ferredoxin"/>
</dbReference>
<dbReference type="SUPFAM" id="SSF54862">
    <property type="entry name" value="4Fe-4S ferredoxins"/>
    <property type="match status" value="1"/>
</dbReference>
<keyword evidence="1" id="KW-0004">4Fe-4S</keyword>